<reference evidence="2 3" key="1">
    <citation type="submission" date="2016-10" db="EMBL/GenBank/DDBJ databases">
        <authorList>
            <person name="de Groot N.N."/>
        </authorList>
    </citation>
    <scope>NUCLEOTIDE SEQUENCE [LARGE SCALE GENOMIC DNA]</scope>
    <source>
        <strain evidence="2 3">DSM 7343</strain>
    </source>
</reference>
<evidence type="ECO:0000313" key="3">
    <source>
        <dbReference type="Proteomes" id="UP000199409"/>
    </source>
</evidence>
<feature type="signal peptide" evidence="1">
    <location>
        <begin position="1"/>
        <end position="22"/>
    </location>
</feature>
<evidence type="ECO:0000256" key="1">
    <source>
        <dbReference type="SAM" id="SignalP"/>
    </source>
</evidence>
<dbReference type="RefSeq" id="WP_092349216.1">
    <property type="nucleotide sequence ID" value="NZ_FNQN01000008.1"/>
</dbReference>
<dbReference type="EMBL" id="FNQN01000008">
    <property type="protein sequence ID" value="SEA59831.1"/>
    <property type="molecule type" value="Genomic_DNA"/>
</dbReference>
<proteinExistence type="predicted"/>
<protein>
    <submittedName>
        <fullName evidence="2">Uncharacterized protein</fullName>
    </submittedName>
</protein>
<accession>A0A1H4CHE3</accession>
<dbReference type="PROSITE" id="PS51257">
    <property type="entry name" value="PROKAR_LIPOPROTEIN"/>
    <property type="match status" value="1"/>
</dbReference>
<keyword evidence="1" id="KW-0732">Signal</keyword>
<sequence>MMKHLFHWGAILLTLFALGTLSGCSDSNSSGNGDIDVTGTAVMNLSGGNGGSGSGGAGGDFTVETYGDILIKKSGTIDTSFTVPDYPYSFGPVVLTVASGEMVTVAADSVDVDGGYYLVNDQLFLGNGDGENNDPLVTGIDVQADGVLIIEGSFDLRVQDAILINGTLTVADELSPIYIGSESYIEIGENGLITTSATTAGAEASDIGLECSGMIINRGTVEANGTAGGDGGEINFSANSFLFNTGVISANGGDNPAGVGGAAQRIYLTSKNASLLSSGVISLNSGDGSIAGGSGSGLIRLFAGEDSFGDIVVGGVINANGGDGAADAGGDAADIDVYASGSILINASFAANGGDGAAGNGGAGGDLTFSQEDGYDSQQRESMPMGQFKFTGDISLAGGNGTADGGAGGAVSFNIADPNVVLSDIQPIEIIGFATLNLNGGNSSDGSGGDGGSIDCNSGALHLPISLGSVVNEAAISSLGGSGALDIDGMKGGAGGSLIFQVGNEDSIDDIVVTNSGTIDVSGGLGYQGGDAGWVEFYGHDEVTNTATITANGGEGVAQGGNGGVIELIALLNINNSGDIISIGGTGSLGGHSLGIGMYSGYQTVNSGDLIAAGGDGVAAAEEETTGGTGGRVELISQQTPTSNSGSIDVSGGIGDTAGDDGIFWLDVPEAFNE</sequence>
<evidence type="ECO:0000313" key="2">
    <source>
        <dbReference type="EMBL" id="SEA59831.1"/>
    </source>
</evidence>
<keyword evidence="3" id="KW-1185">Reference proteome</keyword>
<dbReference type="AlphaFoldDB" id="A0A1H4CHE3"/>
<name>A0A1H4CHE3_9BACT</name>
<feature type="chain" id="PRO_5011633461" evidence="1">
    <location>
        <begin position="23"/>
        <end position="674"/>
    </location>
</feature>
<gene>
    <name evidence="2" type="ORF">SAMN05660420_02551</name>
</gene>
<dbReference type="Proteomes" id="UP000199409">
    <property type="component" value="Unassembled WGS sequence"/>
</dbReference>
<organism evidence="2 3">
    <name type="scientific">Desulfuromusa kysingii</name>
    <dbReference type="NCBI Taxonomy" id="37625"/>
    <lineage>
        <taxon>Bacteria</taxon>
        <taxon>Pseudomonadati</taxon>
        <taxon>Thermodesulfobacteriota</taxon>
        <taxon>Desulfuromonadia</taxon>
        <taxon>Desulfuromonadales</taxon>
        <taxon>Geopsychrobacteraceae</taxon>
        <taxon>Desulfuromusa</taxon>
    </lineage>
</organism>